<accession>A0AA84Z5W0</accession>
<evidence type="ECO:0000313" key="14">
    <source>
        <dbReference type="WBParaSite" id="SMRG1_10150.2"/>
    </source>
</evidence>
<keyword evidence="7 9" id="KW-0067">ATP-binding</keyword>
<evidence type="ECO:0000256" key="11">
    <source>
        <dbReference type="SAM" id="MobiDB-lite"/>
    </source>
</evidence>
<dbReference type="Gene3D" id="1.10.510.10">
    <property type="entry name" value="Transferase(Phosphotransferase) domain 1"/>
    <property type="match status" value="1"/>
</dbReference>
<dbReference type="InterPro" id="IPR017441">
    <property type="entry name" value="Protein_kinase_ATP_BS"/>
</dbReference>
<dbReference type="CDD" id="cd07865">
    <property type="entry name" value="STKc_CDK9"/>
    <property type="match status" value="1"/>
</dbReference>
<dbReference type="InterPro" id="IPR050108">
    <property type="entry name" value="CDK"/>
</dbReference>
<dbReference type="WBParaSite" id="SMRG1_10150.2">
    <property type="protein sequence ID" value="SMRG1_10150.2"/>
    <property type="gene ID" value="SMRG1_10150"/>
</dbReference>
<evidence type="ECO:0000256" key="6">
    <source>
        <dbReference type="ARBA" id="ARBA00022777"/>
    </source>
</evidence>
<evidence type="ECO:0000256" key="10">
    <source>
        <dbReference type="RuleBase" id="RU000304"/>
    </source>
</evidence>
<feature type="region of interest" description="Disordered" evidence="11">
    <location>
        <begin position="407"/>
        <end position="431"/>
    </location>
</feature>
<dbReference type="GO" id="GO:0005634">
    <property type="term" value="C:nucleus"/>
    <property type="evidence" value="ECO:0007669"/>
    <property type="project" value="UniProtKB-SubCell"/>
</dbReference>
<dbReference type="PANTHER" id="PTHR24056">
    <property type="entry name" value="CELL DIVISION PROTEIN KINASE"/>
    <property type="match status" value="1"/>
</dbReference>
<keyword evidence="5 9" id="KW-0547">Nucleotide-binding</keyword>
<keyword evidence="8" id="KW-0539">Nucleus</keyword>
<dbReference type="AlphaFoldDB" id="A0AA84Z5W0"/>
<evidence type="ECO:0000256" key="7">
    <source>
        <dbReference type="ARBA" id="ARBA00022840"/>
    </source>
</evidence>
<dbReference type="SMART" id="SM00220">
    <property type="entry name" value="S_TKc"/>
    <property type="match status" value="1"/>
</dbReference>
<evidence type="ECO:0000256" key="4">
    <source>
        <dbReference type="ARBA" id="ARBA00022679"/>
    </source>
</evidence>
<dbReference type="InterPro" id="IPR000719">
    <property type="entry name" value="Prot_kinase_dom"/>
</dbReference>
<keyword evidence="4" id="KW-0808">Transferase</keyword>
<dbReference type="Gene3D" id="3.30.200.20">
    <property type="entry name" value="Phosphorylase Kinase, domain 1"/>
    <property type="match status" value="1"/>
</dbReference>
<dbReference type="GO" id="GO:0005524">
    <property type="term" value="F:ATP binding"/>
    <property type="evidence" value="ECO:0007669"/>
    <property type="project" value="UniProtKB-UniRule"/>
</dbReference>
<keyword evidence="6" id="KW-0418">Kinase</keyword>
<evidence type="ECO:0000256" key="1">
    <source>
        <dbReference type="ARBA" id="ARBA00004123"/>
    </source>
</evidence>
<dbReference type="InterPro" id="IPR008271">
    <property type="entry name" value="Ser/Thr_kinase_AS"/>
</dbReference>
<name>A0AA84Z5W0_9TREM</name>
<sequence>MALLQDDSYRAELLSDLQADYTKFFTMAERELEGISKTKPVDQYVRLQKIGQGTFGEVFKVRHKSTKQHFALKRIRMEQEKEGVCSTFNTPILKFPITALREIRILQSLNHENIVCLKEICHSPPNAGNGFKPQFYLVFEFCDHDLAGLSQQIDFTEPVKKAIMKQLLTGVFYLHLNNVLHRDLKAANILIDKNGILKIADFGLARTTVASIRPDRPTRYTGRVVTLWYRPPEILLNDRHYGKPVDMWGAGCIMAELWTKYPIMQGDNEISQLNLIINLCGSITPEIWPGVERLETFREARLPQDIKRHVREKLTPKISSLAAVDLIDQLLVLDPSKRLDAEQALSHDYFYEDPPVGDLRSFSKSGTSYLEFLSSNNARGRMLQGANRPGIVRGPVVGPGQQMNYLSGPGIMHPNRRPPLPDDNSYYERVF</sequence>
<dbReference type="Pfam" id="PF00069">
    <property type="entry name" value="Pkinase"/>
    <property type="match status" value="1"/>
</dbReference>
<keyword evidence="3 10" id="KW-0723">Serine/threonine-protein kinase</keyword>
<evidence type="ECO:0000256" key="9">
    <source>
        <dbReference type="PROSITE-ProRule" id="PRU10141"/>
    </source>
</evidence>
<dbReference type="GO" id="GO:0004693">
    <property type="term" value="F:cyclin-dependent protein serine/threonine kinase activity"/>
    <property type="evidence" value="ECO:0007669"/>
    <property type="project" value="TreeGrafter"/>
</dbReference>
<comment type="subcellular location">
    <subcellularLocation>
        <location evidence="1">Nucleus</location>
    </subcellularLocation>
</comment>
<feature type="domain" description="Protein kinase" evidence="12">
    <location>
        <begin position="44"/>
        <end position="350"/>
    </location>
</feature>
<dbReference type="PROSITE" id="PS00107">
    <property type="entry name" value="PROTEIN_KINASE_ATP"/>
    <property type="match status" value="1"/>
</dbReference>
<dbReference type="PROSITE" id="PS00108">
    <property type="entry name" value="PROTEIN_KINASE_ST"/>
    <property type="match status" value="1"/>
</dbReference>
<comment type="similarity">
    <text evidence="2">Belongs to the protein kinase superfamily. CMGC Ser/Thr protein kinase family. CDC2/CDKX subfamily.</text>
</comment>
<dbReference type="PANTHER" id="PTHR24056:SF233">
    <property type="entry name" value="CYCLIN-DEPENDENT KINASE 9"/>
    <property type="match status" value="1"/>
</dbReference>
<evidence type="ECO:0000256" key="5">
    <source>
        <dbReference type="ARBA" id="ARBA00022741"/>
    </source>
</evidence>
<evidence type="ECO:0000256" key="2">
    <source>
        <dbReference type="ARBA" id="ARBA00006485"/>
    </source>
</evidence>
<dbReference type="PROSITE" id="PS50011">
    <property type="entry name" value="PROTEIN_KINASE_DOM"/>
    <property type="match status" value="1"/>
</dbReference>
<organism evidence="13 14">
    <name type="scientific">Schistosoma margrebowiei</name>
    <dbReference type="NCBI Taxonomy" id="48269"/>
    <lineage>
        <taxon>Eukaryota</taxon>
        <taxon>Metazoa</taxon>
        <taxon>Spiralia</taxon>
        <taxon>Lophotrochozoa</taxon>
        <taxon>Platyhelminthes</taxon>
        <taxon>Trematoda</taxon>
        <taxon>Digenea</taxon>
        <taxon>Strigeidida</taxon>
        <taxon>Schistosomatoidea</taxon>
        <taxon>Schistosomatidae</taxon>
        <taxon>Schistosoma</taxon>
    </lineage>
</organism>
<dbReference type="Proteomes" id="UP000050790">
    <property type="component" value="Unassembled WGS sequence"/>
</dbReference>
<dbReference type="SUPFAM" id="SSF56112">
    <property type="entry name" value="Protein kinase-like (PK-like)"/>
    <property type="match status" value="1"/>
</dbReference>
<evidence type="ECO:0000256" key="3">
    <source>
        <dbReference type="ARBA" id="ARBA00022527"/>
    </source>
</evidence>
<proteinExistence type="inferred from homology"/>
<feature type="binding site" evidence="9">
    <location>
        <position position="73"/>
    </location>
    <ligand>
        <name>ATP</name>
        <dbReference type="ChEBI" id="CHEBI:30616"/>
    </ligand>
</feature>
<dbReference type="FunFam" id="1.10.510.10:FF:000203">
    <property type="entry name" value="Cyclin-dependent kinase 9"/>
    <property type="match status" value="1"/>
</dbReference>
<dbReference type="GO" id="GO:0008353">
    <property type="term" value="F:RNA polymerase II CTD heptapeptide repeat kinase activity"/>
    <property type="evidence" value="ECO:0007669"/>
    <property type="project" value="TreeGrafter"/>
</dbReference>
<reference evidence="14" key="1">
    <citation type="submission" date="2023-11" db="UniProtKB">
        <authorList>
            <consortium name="WormBaseParasite"/>
        </authorList>
    </citation>
    <scope>IDENTIFICATION</scope>
</reference>
<evidence type="ECO:0000313" key="13">
    <source>
        <dbReference type="Proteomes" id="UP000050790"/>
    </source>
</evidence>
<evidence type="ECO:0000259" key="12">
    <source>
        <dbReference type="PROSITE" id="PS50011"/>
    </source>
</evidence>
<protein>
    <recommendedName>
        <fullName evidence="12">Protein kinase domain-containing protein</fullName>
    </recommendedName>
</protein>
<evidence type="ECO:0000256" key="8">
    <source>
        <dbReference type="ARBA" id="ARBA00023242"/>
    </source>
</evidence>
<dbReference type="InterPro" id="IPR011009">
    <property type="entry name" value="Kinase-like_dom_sf"/>
</dbReference>